<accession>A0A5S5DFR5</accession>
<dbReference type="EMBL" id="VNHX01000013">
    <property type="protein sequence ID" value="TYP94188.1"/>
    <property type="molecule type" value="Genomic_DNA"/>
</dbReference>
<dbReference type="PANTHER" id="PTHR38743:SF2">
    <property type="entry name" value="DUF2185 DOMAIN-CONTAINING PROTEIN"/>
    <property type="match status" value="1"/>
</dbReference>
<dbReference type="RefSeq" id="WP_148909005.1">
    <property type="nucleotide sequence ID" value="NZ_VNHX01000013.1"/>
</dbReference>
<protein>
    <recommendedName>
        <fullName evidence="1">Immunity protein Imm33 domain-containing protein</fullName>
    </recommendedName>
</protein>
<dbReference type="AlphaFoldDB" id="A0A5S5DFR5"/>
<evidence type="ECO:0000313" key="2">
    <source>
        <dbReference type="EMBL" id="TYP94188.1"/>
    </source>
</evidence>
<dbReference type="InterPro" id="IPR018689">
    <property type="entry name" value="Imm33_dom"/>
</dbReference>
<feature type="domain" description="Immunity protein Imm33" evidence="1">
    <location>
        <begin position="20"/>
        <end position="100"/>
    </location>
</feature>
<dbReference type="Pfam" id="PF09951">
    <property type="entry name" value="Imm33"/>
    <property type="match status" value="1"/>
</dbReference>
<gene>
    <name evidence="2" type="ORF">BC792_11356</name>
</gene>
<dbReference type="Proteomes" id="UP000325105">
    <property type="component" value="Unassembled WGS sequence"/>
</dbReference>
<comment type="caution">
    <text evidence="2">The sequence shown here is derived from an EMBL/GenBank/DDBJ whole genome shotgun (WGS) entry which is preliminary data.</text>
</comment>
<keyword evidence="3" id="KW-1185">Reference proteome</keyword>
<dbReference type="PANTHER" id="PTHR38743">
    <property type="entry name" value="SIMILAR TO GLYOXYLASE I FAMILY PROTEIN"/>
    <property type="match status" value="1"/>
</dbReference>
<evidence type="ECO:0000259" key="1">
    <source>
        <dbReference type="Pfam" id="PF09951"/>
    </source>
</evidence>
<name>A0A5S5DFR5_9SPHI</name>
<dbReference type="OrthoDB" id="4827574at2"/>
<reference evidence="2 3" key="1">
    <citation type="submission" date="2019-07" db="EMBL/GenBank/DDBJ databases">
        <title>Genomic Encyclopedia of Archaeal and Bacterial Type Strains, Phase II (KMG-II): from individual species to whole genera.</title>
        <authorList>
            <person name="Goeker M."/>
        </authorList>
    </citation>
    <scope>NUCLEOTIDE SEQUENCE [LARGE SCALE GENOMIC DNA]</scope>
    <source>
        <strain evidence="2 3">DSM 18850</strain>
    </source>
</reference>
<proteinExistence type="predicted"/>
<sequence>MKKNEMELADTKQTAPSGSCLVSDTILTGGMPVGYMFREKPHHESDSGWRFFASAYDDHQELVPVGDIRAVADLDSSVIPYLDNPIGSEFERVDGTDKFVFIEE</sequence>
<evidence type="ECO:0000313" key="3">
    <source>
        <dbReference type="Proteomes" id="UP000325105"/>
    </source>
</evidence>
<organism evidence="2 3">
    <name type="scientific">Sphingobacterium allocomposti</name>
    <dbReference type="NCBI Taxonomy" id="415956"/>
    <lineage>
        <taxon>Bacteria</taxon>
        <taxon>Pseudomonadati</taxon>
        <taxon>Bacteroidota</taxon>
        <taxon>Sphingobacteriia</taxon>
        <taxon>Sphingobacteriales</taxon>
        <taxon>Sphingobacteriaceae</taxon>
        <taxon>Sphingobacterium</taxon>
    </lineage>
</organism>